<keyword evidence="4" id="KW-0804">Transcription</keyword>
<dbReference type="CDD" id="cd12148">
    <property type="entry name" value="fungal_TF_MHR"/>
    <property type="match status" value="1"/>
</dbReference>
<dbReference type="GO" id="GO:0006351">
    <property type="term" value="P:DNA-templated transcription"/>
    <property type="evidence" value="ECO:0007669"/>
    <property type="project" value="InterPro"/>
</dbReference>
<proteinExistence type="predicted"/>
<dbReference type="CDD" id="cd00067">
    <property type="entry name" value="GAL4"/>
    <property type="match status" value="1"/>
</dbReference>
<evidence type="ECO:0000259" key="7">
    <source>
        <dbReference type="PROSITE" id="PS50048"/>
    </source>
</evidence>
<dbReference type="Pfam" id="PF04082">
    <property type="entry name" value="Fungal_trans"/>
    <property type="match status" value="1"/>
</dbReference>
<dbReference type="RefSeq" id="XP_046116606.1">
    <property type="nucleotide sequence ID" value="XM_046263821.1"/>
</dbReference>
<dbReference type="InterPro" id="IPR007219">
    <property type="entry name" value="XnlR_reg_dom"/>
</dbReference>
<dbReference type="InterPro" id="IPR050815">
    <property type="entry name" value="TF_fung"/>
</dbReference>
<evidence type="ECO:0000256" key="4">
    <source>
        <dbReference type="ARBA" id="ARBA00023163"/>
    </source>
</evidence>
<dbReference type="SMART" id="SM00906">
    <property type="entry name" value="Fungal_trans"/>
    <property type="match status" value="1"/>
</dbReference>
<comment type="caution">
    <text evidence="8">The sequence shown here is derived from an EMBL/GenBank/DDBJ whole genome shotgun (WGS) entry which is preliminary data.</text>
</comment>
<dbReference type="GeneID" id="70294724"/>
<evidence type="ECO:0000256" key="6">
    <source>
        <dbReference type="SAM" id="MobiDB-lite"/>
    </source>
</evidence>
<dbReference type="InterPro" id="IPR001138">
    <property type="entry name" value="Zn2Cys6_DnaBD"/>
</dbReference>
<dbReference type="GO" id="GO:0000981">
    <property type="term" value="F:DNA-binding transcription factor activity, RNA polymerase II-specific"/>
    <property type="evidence" value="ECO:0007669"/>
    <property type="project" value="InterPro"/>
</dbReference>
<gene>
    <name evidence="8" type="ORF">F5Z01DRAFT_660255</name>
</gene>
<dbReference type="OrthoDB" id="3862662at2759"/>
<sequence>MPRKVRTDRQACQTCRRQKRRCDKALPACSLCCRAGRDCRYDASTPSRPPSPEIAHGAAQAAVPGPSPSNNGTQFGSNGFTIPRQPSGFTALRTKCSASFFLDYKVFKLLRPAVTDESDTALLPDLMRYIRHPAQIRQEVDIYFQSTHMYFPVVSKLRLYQELSTTTSPTRADTILFLSASQLHTQLDVDNEPAHRALYWRVKAGCVDVERSGVLSVRALQAILLVALYEITNAIYPAAYLTVGHCARLGHMMSLHFVDKTPQLIGPPSTVTELEERRRVWWSIIILDRYVNLGCNRPMGCDDASPNDFLPIDDRFWDQGDLASVQPLVSASSVHEPASAFARACQASHLLSRVLRQIRDRDTDADILYQEAIQLHRTLLVLSSLIRDESHAAIERSCDVTAQLPLFTAAGVCFSALLTLYGRYSCADDSPEEHRGNANLLEMQKQAIAGLKEVLKHVVQLAQRVEAIAQLGGMLKMSPFISNCLYQAGAACLWWIRESGSQEGKSMLVVIRGALRLLGTRWESPRRYIDILEQFDTLMKAT</sequence>
<dbReference type="EMBL" id="MU251261">
    <property type="protein sequence ID" value="KAG9252682.1"/>
    <property type="molecule type" value="Genomic_DNA"/>
</dbReference>
<evidence type="ECO:0000256" key="1">
    <source>
        <dbReference type="ARBA" id="ARBA00004123"/>
    </source>
</evidence>
<feature type="region of interest" description="Disordered" evidence="6">
    <location>
        <begin position="44"/>
        <end position="76"/>
    </location>
</feature>
<evidence type="ECO:0000313" key="9">
    <source>
        <dbReference type="Proteomes" id="UP000887229"/>
    </source>
</evidence>
<dbReference type="PROSITE" id="PS50048">
    <property type="entry name" value="ZN2_CY6_FUNGAL_2"/>
    <property type="match status" value="1"/>
</dbReference>
<keyword evidence="5" id="KW-0539">Nucleus</keyword>
<comment type="subcellular location">
    <subcellularLocation>
        <location evidence="1">Nucleus</location>
    </subcellularLocation>
</comment>
<protein>
    <submittedName>
        <fullName evidence="8">Fungal-specific transcription factor domain-containing protein</fullName>
    </submittedName>
</protein>
<evidence type="ECO:0000256" key="2">
    <source>
        <dbReference type="ARBA" id="ARBA00022723"/>
    </source>
</evidence>
<reference evidence="8" key="1">
    <citation type="journal article" date="2021" name="IMA Fungus">
        <title>Genomic characterization of three marine fungi, including Emericellopsis atlantica sp. nov. with signatures of a generalist lifestyle and marine biomass degradation.</title>
        <authorList>
            <person name="Hagestad O.C."/>
            <person name="Hou L."/>
            <person name="Andersen J.H."/>
            <person name="Hansen E.H."/>
            <person name="Altermark B."/>
            <person name="Li C."/>
            <person name="Kuhnert E."/>
            <person name="Cox R.J."/>
            <person name="Crous P.W."/>
            <person name="Spatafora J.W."/>
            <person name="Lail K."/>
            <person name="Amirebrahimi M."/>
            <person name="Lipzen A."/>
            <person name="Pangilinan J."/>
            <person name="Andreopoulos W."/>
            <person name="Hayes R.D."/>
            <person name="Ng V."/>
            <person name="Grigoriev I.V."/>
            <person name="Jackson S.A."/>
            <person name="Sutton T.D.S."/>
            <person name="Dobson A.D.W."/>
            <person name="Rama T."/>
        </authorList>
    </citation>
    <scope>NUCLEOTIDE SEQUENCE</scope>
    <source>
        <strain evidence="8">TS7</strain>
    </source>
</reference>
<dbReference type="InterPro" id="IPR036864">
    <property type="entry name" value="Zn2-C6_fun-type_DNA-bd_sf"/>
</dbReference>
<keyword evidence="3" id="KW-0805">Transcription regulation</keyword>
<evidence type="ECO:0000256" key="5">
    <source>
        <dbReference type="ARBA" id="ARBA00023242"/>
    </source>
</evidence>
<feature type="domain" description="Zn(2)-C6 fungal-type" evidence="7">
    <location>
        <begin position="11"/>
        <end position="41"/>
    </location>
</feature>
<dbReference type="PROSITE" id="PS00463">
    <property type="entry name" value="ZN2_CY6_FUNGAL_1"/>
    <property type="match status" value="1"/>
</dbReference>
<dbReference type="SUPFAM" id="SSF57701">
    <property type="entry name" value="Zn2/Cys6 DNA-binding domain"/>
    <property type="match status" value="1"/>
</dbReference>
<dbReference type="GO" id="GO:0005634">
    <property type="term" value="C:nucleus"/>
    <property type="evidence" value="ECO:0007669"/>
    <property type="project" value="UniProtKB-SubCell"/>
</dbReference>
<organism evidence="8 9">
    <name type="scientific">Emericellopsis atlantica</name>
    <dbReference type="NCBI Taxonomy" id="2614577"/>
    <lineage>
        <taxon>Eukaryota</taxon>
        <taxon>Fungi</taxon>
        <taxon>Dikarya</taxon>
        <taxon>Ascomycota</taxon>
        <taxon>Pezizomycotina</taxon>
        <taxon>Sordariomycetes</taxon>
        <taxon>Hypocreomycetidae</taxon>
        <taxon>Hypocreales</taxon>
        <taxon>Bionectriaceae</taxon>
        <taxon>Emericellopsis</taxon>
    </lineage>
</organism>
<keyword evidence="2" id="KW-0479">Metal-binding</keyword>
<dbReference type="Pfam" id="PF00172">
    <property type="entry name" value="Zn_clus"/>
    <property type="match status" value="1"/>
</dbReference>
<evidence type="ECO:0000313" key="8">
    <source>
        <dbReference type="EMBL" id="KAG9252682.1"/>
    </source>
</evidence>
<dbReference type="Proteomes" id="UP000887229">
    <property type="component" value="Unassembled WGS sequence"/>
</dbReference>
<dbReference type="AlphaFoldDB" id="A0A9P7ZJ18"/>
<dbReference type="PANTHER" id="PTHR47338">
    <property type="entry name" value="ZN(II)2CYS6 TRANSCRIPTION FACTOR (EUROFUNG)-RELATED"/>
    <property type="match status" value="1"/>
</dbReference>
<evidence type="ECO:0000256" key="3">
    <source>
        <dbReference type="ARBA" id="ARBA00023015"/>
    </source>
</evidence>
<dbReference type="Gene3D" id="4.10.240.10">
    <property type="entry name" value="Zn(2)-C6 fungal-type DNA-binding domain"/>
    <property type="match status" value="1"/>
</dbReference>
<dbReference type="PANTHER" id="PTHR47338:SF20">
    <property type="entry name" value="ZN(II)2CYS6 TRANSCRIPTION FACTOR (EUROFUNG)"/>
    <property type="match status" value="1"/>
</dbReference>
<name>A0A9P7ZJ18_9HYPO</name>
<accession>A0A9P7ZJ18</accession>
<keyword evidence="9" id="KW-1185">Reference proteome</keyword>
<dbReference type="GO" id="GO:0003677">
    <property type="term" value="F:DNA binding"/>
    <property type="evidence" value="ECO:0007669"/>
    <property type="project" value="InterPro"/>
</dbReference>
<dbReference type="GO" id="GO:0008270">
    <property type="term" value="F:zinc ion binding"/>
    <property type="evidence" value="ECO:0007669"/>
    <property type="project" value="InterPro"/>
</dbReference>
<dbReference type="SMART" id="SM00066">
    <property type="entry name" value="GAL4"/>
    <property type="match status" value="1"/>
</dbReference>